<dbReference type="Pfam" id="PF01476">
    <property type="entry name" value="LysM"/>
    <property type="match status" value="1"/>
</dbReference>
<dbReference type="InterPro" id="IPR018392">
    <property type="entry name" value="LysM"/>
</dbReference>
<dbReference type="PROSITE" id="PS51782">
    <property type="entry name" value="LYSM"/>
    <property type="match status" value="1"/>
</dbReference>
<dbReference type="InterPro" id="IPR036779">
    <property type="entry name" value="LysM_dom_sf"/>
</dbReference>
<proteinExistence type="predicted"/>
<dbReference type="AlphaFoldDB" id="A0A7S8CAN9"/>
<dbReference type="GO" id="GO:0008932">
    <property type="term" value="F:lytic endotransglycosylase activity"/>
    <property type="evidence" value="ECO:0007669"/>
    <property type="project" value="TreeGrafter"/>
</dbReference>
<dbReference type="InterPro" id="IPR042047">
    <property type="entry name" value="SleB_dom1"/>
</dbReference>
<dbReference type="KEGG" id="mcui:G8O30_05695"/>
<feature type="chain" id="PRO_5032920408" evidence="1">
    <location>
        <begin position="25"/>
        <end position="189"/>
    </location>
</feature>
<accession>A0A7S8CAN9</accession>
<evidence type="ECO:0000313" key="4">
    <source>
        <dbReference type="Proteomes" id="UP000593626"/>
    </source>
</evidence>
<dbReference type="CDD" id="cd00118">
    <property type="entry name" value="LysM"/>
    <property type="match status" value="1"/>
</dbReference>
<name>A0A7S8CAN9_9BACI</name>
<dbReference type="InterPro" id="IPR011105">
    <property type="entry name" value="Cell_wall_hydrolase_SleB"/>
</dbReference>
<dbReference type="SMART" id="SM00257">
    <property type="entry name" value="LysM"/>
    <property type="match status" value="1"/>
</dbReference>
<dbReference type="EMBL" id="CP049742">
    <property type="protein sequence ID" value="QPC46494.1"/>
    <property type="molecule type" value="Genomic_DNA"/>
</dbReference>
<reference evidence="3 4" key="1">
    <citation type="submission" date="2019-07" db="EMBL/GenBank/DDBJ databases">
        <title>Genome sequence of 2 isolates from Red Sea Mangroves.</title>
        <authorList>
            <person name="Sefrji F."/>
            <person name="Michoud G."/>
            <person name="Merlino G."/>
            <person name="Daffonchio D."/>
        </authorList>
    </citation>
    <scope>NUCLEOTIDE SEQUENCE [LARGE SCALE GENOMIC DNA]</scope>
    <source>
        <strain evidence="3 4">R1DC41</strain>
    </source>
</reference>
<protein>
    <submittedName>
        <fullName evidence="3">LysM peptidoglycan-binding domain-containing protein</fullName>
    </submittedName>
</protein>
<dbReference type="PANTHER" id="PTHR33734:SF22">
    <property type="entry name" value="MEMBRANE-BOUND LYTIC MUREIN TRANSGLYCOSYLASE D"/>
    <property type="match status" value="1"/>
</dbReference>
<evidence type="ECO:0000313" key="3">
    <source>
        <dbReference type="EMBL" id="QPC46494.1"/>
    </source>
</evidence>
<dbReference type="Proteomes" id="UP000593626">
    <property type="component" value="Chromosome"/>
</dbReference>
<feature type="signal peptide" evidence="1">
    <location>
        <begin position="1"/>
        <end position="24"/>
    </location>
</feature>
<dbReference type="GO" id="GO:0016787">
    <property type="term" value="F:hydrolase activity"/>
    <property type="evidence" value="ECO:0007669"/>
    <property type="project" value="InterPro"/>
</dbReference>
<dbReference type="Pfam" id="PF07486">
    <property type="entry name" value="Hydrolase_2"/>
    <property type="match status" value="1"/>
</dbReference>
<dbReference type="Gene3D" id="6.20.240.60">
    <property type="match status" value="1"/>
</dbReference>
<evidence type="ECO:0000256" key="1">
    <source>
        <dbReference type="SAM" id="SignalP"/>
    </source>
</evidence>
<organism evidence="3 4">
    <name type="scientific">Mangrovibacillus cuniculi</name>
    <dbReference type="NCBI Taxonomy" id="2593652"/>
    <lineage>
        <taxon>Bacteria</taxon>
        <taxon>Bacillati</taxon>
        <taxon>Bacillota</taxon>
        <taxon>Bacilli</taxon>
        <taxon>Bacillales</taxon>
        <taxon>Bacillaceae</taxon>
        <taxon>Mangrovibacillus</taxon>
    </lineage>
</organism>
<dbReference type="PANTHER" id="PTHR33734">
    <property type="entry name" value="LYSM DOMAIN-CONTAINING GPI-ANCHORED PROTEIN 2"/>
    <property type="match status" value="1"/>
</dbReference>
<evidence type="ECO:0000259" key="2">
    <source>
        <dbReference type="PROSITE" id="PS51782"/>
    </source>
</evidence>
<keyword evidence="1" id="KW-0732">Signal</keyword>
<feature type="domain" description="LysM" evidence="2">
    <location>
        <begin position="25"/>
        <end position="68"/>
    </location>
</feature>
<dbReference type="SUPFAM" id="SSF54106">
    <property type="entry name" value="LysM domain"/>
    <property type="match status" value="1"/>
</dbReference>
<dbReference type="Gene3D" id="3.10.350.10">
    <property type="entry name" value="LysM domain"/>
    <property type="match status" value="1"/>
</dbReference>
<dbReference type="RefSeq" id="WP_239674016.1">
    <property type="nucleotide sequence ID" value="NZ_CP049742.1"/>
</dbReference>
<keyword evidence="4" id="KW-1185">Reference proteome</keyword>
<gene>
    <name evidence="3" type="ORF">G8O30_05695</name>
</gene>
<sequence length="189" mass="20464">MKKWFISSALTLGLLASLPLAASANSYTIVKGDTLWSIGERYSVSVLDLQKTNDIEGSLIYPGQVLTLPTAVSAEERDLLSRLVHAEAKGEPYEGKVAVATVVLNRVNSSQFPNTIKEVINQSNAFTPVQNGSINKPADQEAKKAVDEAITFGGQGNGSLFFYNPDTATSDWIFSREVITKIGNHNFAK</sequence>
<dbReference type="Gene3D" id="1.10.10.2520">
    <property type="entry name" value="Cell wall hydrolase SleB, domain 1"/>
    <property type="match status" value="1"/>
</dbReference>